<dbReference type="OrthoDB" id="10025033at2759"/>
<feature type="compositionally biased region" description="Basic residues" evidence="1">
    <location>
        <begin position="74"/>
        <end position="83"/>
    </location>
</feature>
<gene>
    <name evidence="2" type="ORF">AB205_0055970</name>
</gene>
<evidence type="ECO:0000313" key="2">
    <source>
        <dbReference type="EMBL" id="PIO30904.1"/>
    </source>
</evidence>
<dbReference type="Proteomes" id="UP000228934">
    <property type="component" value="Unassembled WGS sequence"/>
</dbReference>
<feature type="region of interest" description="Disordered" evidence="1">
    <location>
        <begin position="1"/>
        <end position="34"/>
    </location>
</feature>
<sequence>MALIMGKMRKKHNWKARQQVKSTEDNPSDPKQQVQVEIEGAEQIKGLDKSNALVLPSKKGKKKTIHENVSTKKPLSRKQKKALQKVLEQKEKKSQGYISSISGANKKRRRRRSEEEADEESDNVEHTDSSEEEEDDTVKDKLENYADNANSRVQPVAITPQQSCHLEDKPLPAKRQPTATPSSKPAIFIPVDRTPEIQVCLVLFDISWCPSLRHIQYVVLYVA</sequence>
<accession>A0A2G9RSR1</accession>
<feature type="non-terminal residue" evidence="2">
    <location>
        <position position="223"/>
    </location>
</feature>
<dbReference type="EMBL" id="KV931465">
    <property type="protein sequence ID" value="PIO30904.1"/>
    <property type="molecule type" value="Genomic_DNA"/>
</dbReference>
<reference evidence="3" key="1">
    <citation type="journal article" date="2017" name="Nat. Commun.">
        <title>The North American bullfrog draft genome provides insight into hormonal regulation of long noncoding RNA.</title>
        <authorList>
            <person name="Hammond S.A."/>
            <person name="Warren R.L."/>
            <person name="Vandervalk B.P."/>
            <person name="Kucuk E."/>
            <person name="Khan H."/>
            <person name="Gibb E.A."/>
            <person name="Pandoh P."/>
            <person name="Kirk H."/>
            <person name="Zhao Y."/>
            <person name="Jones M."/>
            <person name="Mungall A.J."/>
            <person name="Coope R."/>
            <person name="Pleasance S."/>
            <person name="Moore R.A."/>
            <person name="Holt R.A."/>
            <person name="Round J.M."/>
            <person name="Ohora S."/>
            <person name="Walle B.V."/>
            <person name="Veldhoen N."/>
            <person name="Helbing C.C."/>
            <person name="Birol I."/>
        </authorList>
    </citation>
    <scope>NUCLEOTIDE SEQUENCE [LARGE SCALE GENOMIC DNA]</scope>
</reference>
<proteinExistence type="predicted"/>
<evidence type="ECO:0000256" key="1">
    <source>
        <dbReference type="SAM" id="MobiDB-lite"/>
    </source>
</evidence>
<protein>
    <submittedName>
        <fullName evidence="2">Uncharacterized protein</fullName>
    </submittedName>
</protein>
<name>A0A2G9RSR1_AQUCT</name>
<evidence type="ECO:0000313" key="3">
    <source>
        <dbReference type="Proteomes" id="UP000228934"/>
    </source>
</evidence>
<dbReference type="AlphaFoldDB" id="A0A2G9RSR1"/>
<organism evidence="2 3">
    <name type="scientific">Aquarana catesbeiana</name>
    <name type="common">American bullfrog</name>
    <name type="synonym">Rana catesbeiana</name>
    <dbReference type="NCBI Taxonomy" id="8400"/>
    <lineage>
        <taxon>Eukaryota</taxon>
        <taxon>Metazoa</taxon>
        <taxon>Chordata</taxon>
        <taxon>Craniata</taxon>
        <taxon>Vertebrata</taxon>
        <taxon>Euteleostomi</taxon>
        <taxon>Amphibia</taxon>
        <taxon>Batrachia</taxon>
        <taxon>Anura</taxon>
        <taxon>Neobatrachia</taxon>
        <taxon>Ranoidea</taxon>
        <taxon>Ranidae</taxon>
        <taxon>Aquarana</taxon>
    </lineage>
</organism>
<feature type="compositionally biased region" description="Polar residues" evidence="1">
    <location>
        <begin position="147"/>
        <end position="164"/>
    </location>
</feature>
<keyword evidence="3" id="KW-1185">Reference proteome</keyword>
<feature type="region of interest" description="Disordered" evidence="1">
    <location>
        <begin position="49"/>
        <end position="186"/>
    </location>
</feature>